<dbReference type="InterPro" id="IPR021350">
    <property type="entry name" value="DUF2968"/>
</dbReference>
<name>A0ABN4TS34_9BURK</name>
<evidence type="ECO:0000256" key="1">
    <source>
        <dbReference type="SAM" id="Coils"/>
    </source>
</evidence>
<evidence type="ECO:0000313" key="4">
    <source>
        <dbReference type="Proteomes" id="UP000177515"/>
    </source>
</evidence>
<evidence type="ECO:0000313" key="3">
    <source>
        <dbReference type="EMBL" id="AOZ07144.1"/>
    </source>
</evidence>
<evidence type="ECO:0000256" key="2">
    <source>
        <dbReference type="SAM" id="SignalP"/>
    </source>
</evidence>
<protein>
    <submittedName>
        <fullName evidence="3">Uncharacterized protein</fullName>
    </submittedName>
</protein>
<dbReference type="RefSeq" id="WP_071014429.1">
    <property type="nucleotide sequence ID" value="NZ_CP017754.1"/>
</dbReference>
<gene>
    <name evidence="3" type="ORF">BKK80_15960</name>
</gene>
<keyword evidence="4" id="KW-1185">Reference proteome</keyword>
<dbReference type="Pfam" id="PF11180">
    <property type="entry name" value="DUF2968"/>
    <property type="match status" value="1"/>
</dbReference>
<accession>A0ABN4TS34</accession>
<organism evidence="3 4">
    <name type="scientific">Cupriavidus malaysiensis</name>
    <dbReference type="NCBI Taxonomy" id="367825"/>
    <lineage>
        <taxon>Bacteria</taxon>
        <taxon>Pseudomonadati</taxon>
        <taxon>Pseudomonadota</taxon>
        <taxon>Betaproteobacteria</taxon>
        <taxon>Burkholderiales</taxon>
        <taxon>Burkholderiaceae</taxon>
        <taxon>Cupriavidus</taxon>
    </lineage>
</organism>
<feature type="chain" id="PRO_5046726189" evidence="2">
    <location>
        <begin position="26"/>
        <end position="224"/>
    </location>
</feature>
<sequence length="224" mass="24660">MYDSLCRTRLLAGIVAIQLSLFGSAAIAKGAAAQPDDAAGRKPVADVTASGLMGELQQRLQQGSVTELRSAVNGEYGTTLLLANEQLVCYVGQLYQNKIWRVLRFTALAPAEAAYQKANKQAEAMAAEGIRRQVLTTLQRQYDRAIQDAQAQADVLQGDLRTMQAQRKRMVDDQKTSQNDAQAAEIQSRAARIQLDKLQGEIRRIESSLGDDSQLLPETQKRQR</sequence>
<feature type="signal peptide" evidence="2">
    <location>
        <begin position="1"/>
        <end position="25"/>
    </location>
</feature>
<dbReference type="Proteomes" id="UP000177515">
    <property type="component" value="Chromosome 1"/>
</dbReference>
<dbReference type="EMBL" id="CP017754">
    <property type="protein sequence ID" value="AOZ07144.1"/>
    <property type="molecule type" value="Genomic_DNA"/>
</dbReference>
<proteinExistence type="predicted"/>
<reference evidence="3 4" key="1">
    <citation type="submission" date="2016-10" db="EMBL/GenBank/DDBJ databases">
        <title>Complete genome sequences of three Cupriavidus strains isolated from various Malaysian environments.</title>
        <authorList>
            <person name="Abdullah A.A.-A."/>
            <person name="Shafie N.A.H."/>
            <person name="Lau N.S."/>
        </authorList>
    </citation>
    <scope>NUCLEOTIDE SEQUENCE [LARGE SCALE GENOMIC DNA]</scope>
    <source>
        <strain evidence="3 4">USMAA1020</strain>
    </source>
</reference>
<keyword evidence="1" id="KW-0175">Coiled coil</keyword>
<keyword evidence="2" id="KW-0732">Signal</keyword>
<feature type="coiled-coil region" evidence="1">
    <location>
        <begin position="146"/>
        <end position="208"/>
    </location>
</feature>